<comment type="caution">
    <text evidence="11">The sequence shown here is derived from an EMBL/GenBank/DDBJ whole genome shotgun (WGS) entry which is preliminary data.</text>
</comment>
<evidence type="ECO:0000256" key="8">
    <source>
        <dbReference type="ARBA" id="ARBA00023306"/>
    </source>
</evidence>
<evidence type="ECO:0000313" key="11">
    <source>
        <dbReference type="EMBL" id="MBC5765497.1"/>
    </source>
</evidence>
<evidence type="ECO:0000256" key="2">
    <source>
        <dbReference type="ARBA" id="ARBA00022475"/>
    </source>
</evidence>
<dbReference type="RefSeq" id="WP_187081963.1">
    <property type="nucleotide sequence ID" value="NZ_JACORU010000004.1"/>
</dbReference>
<organism evidence="11 12">
    <name type="scientific">Ramlibacter albus</name>
    <dbReference type="NCBI Taxonomy" id="2079448"/>
    <lineage>
        <taxon>Bacteria</taxon>
        <taxon>Pseudomonadati</taxon>
        <taxon>Pseudomonadota</taxon>
        <taxon>Betaproteobacteria</taxon>
        <taxon>Burkholderiales</taxon>
        <taxon>Comamonadaceae</taxon>
        <taxon>Ramlibacter</taxon>
    </lineage>
</organism>
<dbReference type="InterPro" id="IPR026579">
    <property type="entry name" value="FtsQ"/>
</dbReference>
<dbReference type="Gene3D" id="3.10.20.310">
    <property type="entry name" value="membrane protein fhac"/>
    <property type="match status" value="1"/>
</dbReference>
<dbReference type="GO" id="GO:0090529">
    <property type="term" value="P:cell septum assembly"/>
    <property type="evidence" value="ECO:0007669"/>
    <property type="project" value="InterPro"/>
</dbReference>
<evidence type="ECO:0000256" key="4">
    <source>
        <dbReference type="ARBA" id="ARBA00022618"/>
    </source>
</evidence>
<dbReference type="Pfam" id="PF03799">
    <property type="entry name" value="FtsQ_DivIB_C"/>
    <property type="match status" value="1"/>
</dbReference>
<keyword evidence="12" id="KW-1185">Reference proteome</keyword>
<dbReference type="InterPro" id="IPR013685">
    <property type="entry name" value="POTRA_FtsQ_type"/>
</dbReference>
<keyword evidence="3 9" id="KW-0997">Cell inner membrane</keyword>
<evidence type="ECO:0000256" key="9">
    <source>
        <dbReference type="HAMAP-Rule" id="MF_00911"/>
    </source>
</evidence>
<comment type="function">
    <text evidence="9">Essential cell division protein. May link together the upstream cell division proteins, which are predominantly cytoplasmic, with the downstream cell division proteins, which are predominantly periplasmic. May control correct divisome assembly.</text>
</comment>
<feature type="domain" description="POTRA" evidence="10">
    <location>
        <begin position="43"/>
        <end position="112"/>
    </location>
</feature>
<dbReference type="EMBL" id="JACORU010000004">
    <property type="protein sequence ID" value="MBC5765497.1"/>
    <property type="molecule type" value="Genomic_DNA"/>
</dbReference>
<comment type="subunit">
    <text evidence="9">Part of a complex composed of FtsB, FtsL and FtsQ.</text>
</comment>
<name>A0A923MAH1_9BURK</name>
<keyword evidence="2 9" id="KW-1003">Cell membrane</keyword>
<keyword evidence="4 9" id="KW-0132">Cell division</keyword>
<dbReference type="InterPro" id="IPR034746">
    <property type="entry name" value="POTRA"/>
</dbReference>
<accession>A0A923MAH1</accession>
<protein>
    <recommendedName>
        <fullName evidence="9">Cell division protein FtsQ</fullName>
    </recommendedName>
</protein>
<keyword evidence="8 9" id="KW-0131">Cell cycle</keyword>
<reference evidence="11" key="1">
    <citation type="submission" date="2020-08" db="EMBL/GenBank/DDBJ databases">
        <title>Ramlibacter sp. GTP1 16S ribosomal RNA gene genome sequencing and assembly.</title>
        <authorList>
            <person name="Kang M."/>
        </authorList>
    </citation>
    <scope>NUCLEOTIDE SEQUENCE</scope>
    <source>
        <strain evidence="11">GTP1</strain>
    </source>
</reference>
<dbReference type="PANTHER" id="PTHR35851">
    <property type="entry name" value="CELL DIVISION PROTEIN FTSQ"/>
    <property type="match status" value="1"/>
</dbReference>
<feature type="transmembrane region" description="Helical" evidence="9">
    <location>
        <begin position="16"/>
        <end position="38"/>
    </location>
</feature>
<dbReference type="InterPro" id="IPR005548">
    <property type="entry name" value="Cell_div_FtsQ/DivIB_C"/>
</dbReference>
<comment type="similarity">
    <text evidence="9">Belongs to the FtsQ/DivIB family. FtsQ subfamily.</text>
</comment>
<dbReference type="PANTHER" id="PTHR35851:SF1">
    <property type="entry name" value="CELL DIVISION PROTEIN FTSQ"/>
    <property type="match status" value="1"/>
</dbReference>
<dbReference type="GO" id="GO:0043093">
    <property type="term" value="P:FtsZ-dependent cytokinesis"/>
    <property type="evidence" value="ECO:0007669"/>
    <property type="project" value="UniProtKB-UniRule"/>
</dbReference>
<evidence type="ECO:0000256" key="7">
    <source>
        <dbReference type="ARBA" id="ARBA00023136"/>
    </source>
</evidence>
<comment type="subcellular location">
    <subcellularLocation>
        <location evidence="9">Cell inner membrane</location>
        <topology evidence="9">Single-pass type II membrane protein</topology>
    </subcellularLocation>
    <subcellularLocation>
        <location evidence="1">Membrane</location>
    </subcellularLocation>
    <text evidence="9">Localizes to the division septum.</text>
</comment>
<evidence type="ECO:0000259" key="10">
    <source>
        <dbReference type="PROSITE" id="PS51779"/>
    </source>
</evidence>
<evidence type="ECO:0000256" key="1">
    <source>
        <dbReference type="ARBA" id="ARBA00004370"/>
    </source>
</evidence>
<evidence type="ECO:0000256" key="5">
    <source>
        <dbReference type="ARBA" id="ARBA00022692"/>
    </source>
</evidence>
<dbReference type="Gene3D" id="3.40.50.11690">
    <property type="entry name" value="Cell division protein FtsQ/DivIB"/>
    <property type="match status" value="1"/>
</dbReference>
<proteinExistence type="inferred from homology"/>
<dbReference type="GO" id="GO:0032153">
    <property type="term" value="C:cell division site"/>
    <property type="evidence" value="ECO:0007669"/>
    <property type="project" value="UniProtKB-UniRule"/>
</dbReference>
<evidence type="ECO:0000256" key="3">
    <source>
        <dbReference type="ARBA" id="ARBA00022519"/>
    </source>
</evidence>
<sequence>MTASLPAPVDVKLMNITATVLFLGFGVLLVVAGVRWALNHQLFAIAGITVTGDTAHNSVATLRANVAPRLAGNFFTLDLKQAQGVFETAPWVRKAVVRKQFPNRLKVQLQEHQAVAFWGAEGETRMVNSFGEVFEANAGEVETENLPRLAGPDGESAQVLGLYRSVAPLFEPLDLSVEELTLTGRGSWSLQLDTGAVVELGRGTPQEVAARAQRFVQTLTQVTGKYARRPEALVSADLRHENGYAIRLRGVTTTEAQPKR</sequence>
<dbReference type="PROSITE" id="PS51779">
    <property type="entry name" value="POTRA"/>
    <property type="match status" value="1"/>
</dbReference>
<keyword evidence="5 9" id="KW-0812">Transmembrane</keyword>
<dbReference type="InterPro" id="IPR045335">
    <property type="entry name" value="FtsQ_C_sf"/>
</dbReference>
<evidence type="ECO:0000256" key="6">
    <source>
        <dbReference type="ARBA" id="ARBA00022989"/>
    </source>
</evidence>
<dbReference type="HAMAP" id="MF_00911">
    <property type="entry name" value="FtsQ_subfam"/>
    <property type="match status" value="1"/>
</dbReference>
<keyword evidence="6 9" id="KW-1133">Transmembrane helix</keyword>
<gene>
    <name evidence="9" type="primary">ftsQ</name>
    <name evidence="11" type="ORF">H8R02_13600</name>
</gene>
<dbReference type="GO" id="GO:0005886">
    <property type="term" value="C:plasma membrane"/>
    <property type="evidence" value="ECO:0007669"/>
    <property type="project" value="UniProtKB-SubCell"/>
</dbReference>
<dbReference type="Proteomes" id="UP000596827">
    <property type="component" value="Unassembled WGS sequence"/>
</dbReference>
<evidence type="ECO:0000313" key="12">
    <source>
        <dbReference type="Proteomes" id="UP000596827"/>
    </source>
</evidence>
<keyword evidence="7 9" id="KW-0472">Membrane</keyword>
<dbReference type="AlphaFoldDB" id="A0A923MAH1"/>
<dbReference type="Pfam" id="PF08478">
    <property type="entry name" value="POTRA_1"/>
    <property type="match status" value="1"/>
</dbReference>